<proteinExistence type="predicted"/>
<gene>
    <name evidence="1" type="ORF">K469DRAFT_149788</name>
</gene>
<evidence type="ECO:0000313" key="2">
    <source>
        <dbReference type="Proteomes" id="UP000800200"/>
    </source>
</evidence>
<reference evidence="1" key="1">
    <citation type="journal article" date="2020" name="Stud. Mycol.">
        <title>101 Dothideomycetes genomes: a test case for predicting lifestyles and emergence of pathogens.</title>
        <authorList>
            <person name="Haridas S."/>
            <person name="Albert R."/>
            <person name="Binder M."/>
            <person name="Bloem J."/>
            <person name="Labutti K."/>
            <person name="Salamov A."/>
            <person name="Andreopoulos B."/>
            <person name="Baker S."/>
            <person name="Barry K."/>
            <person name="Bills G."/>
            <person name="Bluhm B."/>
            <person name="Cannon C."/>
            <person name="Castanera R."/>
            <person name="Culley D."/>
            <person name="Daum C."/>
            <person name="Ezra D."/>
            <person name="Gonzalez J."/>
            <person name="Henrissat B."/>
            <person name="Kuo A."/>
            <person name="Liang C."/>
            <person name="Lipzen A."/>
            <person name="Lutzoni F."/>
            <person name="Magnuson J."/>
            <person name="Mondo S."/>
            <person name="Nolan M."/>
            <person name="Ohm R."/>
            <person name="Pangilinan J."/>
            <person name="Park H.-J."/>
            <person name="Ramirez L."/>
            <person name="Alfaro M."/>
            <person name="Sun H."/>
            <person name="Tritt A."/>
            <person name="Yoshinaga Y."/>
            <person name="Zwiers L.-H."/>
            <person name="Turgeon B."/>
            <person name="Goodwin S."/>
            <person name="Spatafora J."/>
            <person name="Crous P."/>
            <person name="Grigoriev I."/>
        </authorList>
    </citation>
    <scope>NUCLEOTIDE SEQUENCE</scope>
    <source>
        <strain evidence="1">CBS 207.26</strain>
    </source>
</reference>
<dbReference type="EMBL" id="ML994630">
    <property type="protein sequence ID" value="KAF2186323.1"/>
    <property type="molecule type" value="Genomic_DNA"/>
</dbReference>
<organism evidence="1 2">
    <name type="scientific">Zopfia rhizophila CBS 207.26</name>
    <dbReference type="NCBI Taxonomy" id="1314779"/>
    <lineage>
        <taxon>Eukaryota</taxon>
        <taxon>Fungi</taxon>
        <taxon>Dikarya</taxon>
        <taxon>Ascomycota</taxon>
        <taxon>Pezizomycotina</taxon>
        <taxon>Dothideomycetes</taxon>
        <taxon>Dothideomycetes incertae sedis</taxon>
        <taxon>Zopfiaceae</taxon>
        <taxon>Zopfia</taxon>
    </lineage>
</organism>
<name>A0A6A6E595_9PEZI</name>
<dbReference type="Proteomes" id="UP000800200">
    <property type="component" value="Unassembled WGS sequence"/>
</dbReference>
<evidence type="ECO:0000313" key="1">
    <source>
        <dbReference type="EMBL" id="KAF2186323.1"/>
    </source>
</evidence>
<accession>A0A6A6E595</accession>
<dbReference type="AlphaFoldDB" id="A0A6A6E595"/>
<protein>
    <submittedName>
        <fullName evidence="1">Uncharacterized protein</fullName>
    </submittedName>
</protein>
<keyword evidence="2" id="KW-1185">Reference proteome</keyword>
<sequence length="163" mass="18610">MTDLLQATNELHHAVVVLSLPYPTGPSRSLASLVHHNLRPPPPYANTQCCIIHSPNLKTFVSGLSLLYKVLPSLKITRLRPRIPQSPLSFYSTIFPFSVPYTLSPFLRRKQLGTQYQHRRHNCQRVNRIIPTPSLHQPLHHLLRSPLSSFPSFLPLLLPFTRT</sequence>